<dbReference type="Pfam" id="PF02811">
    <property type="entry name" value="PHP"/>
    <property type="match status" value="1"/>
</dbReference>
<dbReference type="SMART" id="SM00481">
    <property type="entry name" value="POLIIIAc"/>
    <property type="match status" value="1"/>
</dbReference>
<dbReference type="GO" id="GO:0003676">
    <property type="term" value="F:nucleic acid binding"/>
    <property type="evidence" value="ECO:0007669"/>
    <property type="project" value="InterPro"/>
</dbReference>
<dbReference type="CDD" id="cd07431">
    <property type="entry name" value="PHP_PolIIIA"/>
    <property type="match status" value="1"/>
</dbReference>
<evidence type="ECO:0000256" key="7">
    <source>
        <dbReference type="ARBA" id="ARBA00022705"/>
    </source>
</evidence>
<dbReference type="Pfam" id="PF17657">
    <property type="entry name" value="DNA_pol3_finger"/>
    <property type="match status" value="1"/>
</dbReference>
<dbReference type="RefSeq" id="WP_126809333.1">
    <property type="nucleotide sequence ID" value="NZ_NGKA01000012.1"/>
</dbReference>
<feature type="domain" description="Polymerase/histidinol phosphatase N-terminal" evidence="12">
    <location>
        <begin position="8"/>
        <end position="76"/>
    </location>
</feature>
<dbReference type="InterPro" id="IPR004805">
    <property type="entry name" value="DnaE2/DnaE/PolC"/>
</dbReference>
<dbReference type="Pfam" id="PF07733">
    <property type="entry name" value="DNA_pol3_alpha"/>
    <property type="match status" value="1"/>
</dbReference>
<dbReference type="Pfam" id="PF01336">
    <property type="entry name" value="tRNA_anti-codon"/>
    <property type="match status" value="1"/>
</dbReference>
<dbReference type="InterPro" id="IPR003141">
    <property type="entry name" value="Pol/His_phosphatase_N"/>
</dbReference>
<comment type="caution">
    <text evidence="13">The sequence shown here is derived from an EMBL/GenBank/DDBJ whole genome shotgun (WGS) entry which is preliminary data.</text>
</comment>
<dbReference type="AlphaFoldDB" id="A0A430ASH0"/>
<dbReference type="EMBL" id="NGKA01000012">
    <property type="protein sequence ID" value="RSU11008.1"/>
    <property type="molecule type" value="Genomic_DNA"/>
</dbReference>
<keyword evidence="14" id="KW-1185">Reference proteome</keyword>
<keyword evidence="7" id="KW-0235">DNA replication</keyword>
<dbReference type="PANTHER" id="PTHR32294">
    <property type="entry name" value="DNA POLYMERASE III SUBUNIT ALPHA"/>
    <property type="match status" value="1"/>
</dbReference>
<dbReference type="CDD" id="cd04485">
    <property type="entry name" value="DnaE_OBF"/>
    <property type="match status" value="1"/>
</dbReference>
<dbReference type="NCBIfam" id="TIGR00594">
    <property type="entry name" value="polc"/>
    <property type="match status" value="1"/>
</dbReference>
<evidence type="ECO:0000256" key="2">
    <source>
        <dbReference type="ARBA" id="ARBA00009496"/>
    </source>
</evidence>
<dbReference type="OrthoDB" id="9803237at2"/>
<comment type="similarity">
    <text evidence="2">Belongs to the DNA polymerase type-C family. DnaE subfamily.</text>
</comment>
<dbReference type="InterPro" id="IPR029460">
    <property type="entry name" value="DNAPol_HHH"/>
</dbReference>
<evidence type="ECO:0000256" key="8">
    <source>
        <dbReference type="ARBA" id="ARBA00022932"/>
    </source>
</evidence>
<evidence type="ECO:0000256" key="11">
    <source>
        <dbReference type="ARBA" id="ARBA00049244"/>
    </source>
</evidence>
<dbReference type="EC" id="2.7.7.7" evidence="3"/>
<dbReference type="InterPro" id="IPR041931">
    <property type="entry name" value="DNA_pol3_alpha_thumb_dom"/>
</dbReference>
<dbReference type="Pfam" id="PF14579">
    <property type="entry name" value="HHH_6"/>
    <property type="match status" value="1"/>
</dbReference>
<dbReference type="NCBIfam" id="NF004226">
    <property type="entry name" value="PRK05673.1"/>
    <property type="match status" value="1"/>
</dbReference>
<comment type="catalytic activity">
    <reaction evidence="11">
        <text>DNA(n) + a 2'-deoxyribonucleoside 5'-triphosphate = DNA(n+1) + diphosphate</text>
        <dbReference type="Rhea" id="RHEA:22508"/>
        <dbReference type="Rhea" id="RHEA-COMP:17339"/>
        <dbReference type="Rhea" id="RHEA-COMP:17340"/>
        <dbReference type="ChEBI" id="CHEBI:33019"/>
        <dbReference type="ChEBI" id="CHEBI:61560"/>
        <dbReference type="ChEBI" id="CHEBI:173112"/>
        <dbReference type="EC" id="2.7.7.7"/>
    </reaction>
</comment>
<dbReference type="InterPro" id="IPR011708">
    <property type="entry name" value="DNA_pol3_alpha_NTPase_dom"/>
</dbReference>
<organism evidence="13 14">
    <name type="scientific">Vagococcus elongatus</name>
    <dbReference type="NCBI Taxonomy" id="180344"/>
    <lineage>
        <taxon>Bacteria</taxon>
        <taxon>Bacillati</taxon>
        <taxon>Bacillota</taxon>
        <taxon>Bacilli</taxon>
        <taxon>Lactobacillales</taxon>
        <taxon>Enterococcaceae</taxon>
        <taxon>Vagococcus</taxon>
    </lineage>
</organism>
<dbReference type="GO" id="GO:0003887">
    <property type="term" value="F:DNA-directed DNA polymerase activity"/>
    <property type="evidence" value="ECO:0007669"/>
    <property type="project" value="UniProtKB-KW"/>
</dbReference>
<evidence type="ECO:0000256" key="10">
    <source>
        <dbReference type="ARBA" id="ARBA00026073"/>
    </source>
</evidence>
<evidence type="ECO:0000256" key="9">
    <source>
        <dbReference type="ARBA" id="ARBA00025611"/>
    </source>
</evidence>
<evidence type="ECO:0000313" key="14">
    <source>
        <dbReference type="Proteomes" id="UP000287605"/>
    </source>
</evidence>
<comment type="function">
    <text evidence="9">DNA polymerase III is a complex, multichain enzyme responsible for most of the replicative synthesis in bacteria. This DNA polymerase also exhibits 3' to 5' exonuclease activity. The alpha chain is the DNA polymerase.</text>
</comment>
<comment type="subcellular location">
    <subcellularLocation>
        <location evidence="1">Cytoplasm</location>
    </subcellularLocation>
</comment>
<dbReference type="InterPro" id="IPR040982">
    <property type="entry name" value="DNA_pol3_finger"/>
</dbReference>
<protein>
    <recommendedName>
        <fullName evidence="4">DNA polymerase III subunit alpha</fullName>
        <ecNumber evidence="3">2.7.7.7</ecNumber>
    </recommendedName>
</protein>
<evidence type="ECO:0000259" key="12">
    <source>
        <dbReference type="SMART" id="SM00481"/>
    </source>
</evidence>
<comment type="subunit">
    <text evidence="10">DNA polymerase III contains a core (composed of alpha, epsilon and theta chains) that associates with a tau subunit. This core dimerizes to form the POLIII' complex. PolIII' associates with the gamma complex (composed of gamma, delta, delta', psi and chi chains) and with the beta chain to form the complete DNA polymerase III complex.</text>
</comment>
<dbReference type="GO" id="GO:0006260">
    <property type="term" value="P:DNA replication"/>
    <property type="evidence" value="ECO:0007669"/>
    <property type="project" value="UniProtKB-KW"/>
</dbReference>
<keyword evidence="8" id="KW-0239">DNA-directed DNA polymerase</keyword>
<evidence type="ECO:0000256" key="6">
    <source>
        <dbReference type="ARBA" id="ARBA00022695"/>
    </source>
</evidence>
<accession>A0A430ASH0</accession>
<name>A0A430ASH0_9ENTE</name>
<evidence type="ECO:0000256" key="4">
    <source>
        <dbReference type="ARBA" id="ARBA00019114"/>
    </source>
</evidence>
<dbReference type="InterPro" id="IPR004365">
    <property type="entry name" value="NA-bd_OB_tRNA"/>
</dbReference>
<sequence>MTIVAAASQLQLITAYSLLKSTNRIPELVSQAKQTGYTALGIADINVMYGVVEFYKECQRQEIHPLIGLTIEYTVPDIDQKVFSLVLHAKNDIGYRNLLKISTAKMENSDKNNFTLEDFSPWLSDILVSIPGESSQINYYLTRSQEEAAIQWLEKMKEITDEGCLYGGVSTQQAPEIRGALVDLYASAEVPVTVLNHVRYLHPSDHFSIEVLAHIEEGTKLENLEDQKTGSFYLPEADRYRELCHQLGLDEAFENSNHMADLCQFEMNFSQTLLPHYDTPEGQTSATYLRKLCFDFLPERVKNLDERYNERLEKELSVIHQMGFDDYFLIIWDVMRFTAEQNIVTGAGRGSAAGSLVSYVLSITDVDPIKYNLLFERFLNIERNSMPDIDLDIPDNRRDEVLHYVFEKYGHHHMAQIATFGTMAAKMVLRDVCRVFGLSQSEANLWSNAIPNVLKITLSEAYEQSKKLQHLVGQSERNQLIFDLALKLEGLPRHVSTHAAGVVISDHILTDVVPLQEGTNNIPLTQFAMGDVEAVGLLKMDFLGLRNLSIIDDTLRKIRQLTGKKLSHRDIPMDDSETLDLFKRGQTIGVFQFESNGIRNVLRRVAPESIEDIAAVNALYRPGPMQNIDLFVKRKNKEVPIDYPHESLKDILDVTYGIIVYQEQIMQVAAKMAGFTLGQADILQRAISKKVKSTIDEQKQNFIEGSVAQGYSHQVAEEVYQYIERFANYGFNRSHAMAYSFVGYQMAYLKVHYPAPFFASLLHSVRHNLKKIKEYISDAKKYGLTIKGPDINKSGYSFTLKKDELLFGFSSLKGIRRDFIRNLIDERELNGPYRSLDNFLIRIDNRWLKEDMIAPLIKIGAFDQLEPNRRQLATDLDGNIKNIVYSGGSMDLLEILSLKKDAIADYTMEEKLAYEEELLGTYFSGHPVDHYETLKIVRGVKPINLGELGKKITSLVYVKEVRQIRTKRGEQMAFLRGSDETSDISITVFPELFREVFRKLGENQVFLVAGKFVQSNYNQELQILAEELRPAKEFEEEIGRRICYLKIPKDQETELKLKEIKEKVRKYPGITPVIIFVEETSKKIFLGKNFWVQDSSATQETISQILGEENVVFQ</sequence>
<dbReference type="GO" id="GO:0008408">
    <property type="term" value="F:3'-5' exonuclease activity"/>
    <property type="evidence" value="ECO:0007669"/>
    <property type="project" value="InterPro"/>
</dbReference>
<reference evidence="13 14" key="1">
    <citation type="submission" date="2017-05" db="EMBL/GenBank/DDBJ databases">
        <title>Vagococcus spp. assemblies.</title>
        <authorList>
            <person name="Gulvik C.A."/>
        </authorList>
    </citation>
    <scope>NUCLEOTIDE SEQUENCE [LARGE SCALE GENOMIC DNA]</scope>
    <source>
        <strain evidence="13 14">CCUG 51432</strain>
    </source>
</reference>
<keyword evidence="6" id="KW-0548">Nucleotidyltransferase</keyword>
<evidence type="ECO:0000256" key="5">
    <source>
        <dbReference type="ARBA" id="ARBA00022679"/>
    </source>
</evidence>
<dbReference type="GO" id="GO:0005737">
    <property type="term" value="C:cytoplasm"/>
    <property type="evidence" value="ECO:0007669"/>
    <property type="project" value="UniProtKB-SubCell"/>
</dbReference>
<dbReference type="Gene3D" id="3.20.20.140">
    <property type="entry name" value="Metal-dependent hydrolases"/>
    <property type="match status" value="1"/>
</dbReference>
<gene>
    <name evidence="13" type="ORF">CBF29_08580</name>
</gene>
<dbReference type="Proteomes" id="UP000287605">
    <property type="component" value="Unassembled WGS sequence"/>
</dbReference>
<keyword evidence="5" id="KW-0808">Transferase</keyword>
<evidence type="ECO:0000256" key="1">
    <source>
        <dbReference type="ARBA" id="ARBA00004496"/>
    </source>
</evidence>
<dbReference type="Gene3D" id="1.10.10.1600">
    <property type="entry name" value="Bacterial DNA polymerase III alpha subunit, thumb domain"/>
    <property type="match status" value="1"/>
</dbReference>
<evidence type="ECO:0000256" key="3">
    <source>
        <dbReference type="ARBA" id="ARBA00012417"/>
    </source>
</evidence>
<evidence type="ECO:0000313" key="13">
    <source>
        <dbReference type="EMBL" id="RSU11008.1"/>
    </source>
</evidence>
<dbReference type="Gene3D" id="1.10.150.870">
    <property type="match status" value="1"/>
</dbReference>
<proteinExistence type="inferred from homology"/>
<dbReference type="PANTHER" id="PTHR32294:SF0">
    <property type="entry name" value="DNA POLYMERASE III SUBUNIT ALPHA"/>
    <property type="match status" value="1"/>
</dbReference>
<dbReference type="InterPro" id="IPR004013">
    <property type="entry name" value="PHP_dom"/>
</dbReference>